<organism evidence="13 14">
    <name type="scientific">Chloroherpeton thalassium (strain ATCC 35110 / GB-78)</name>
    <dbReference type="NCBI Taxonomy" id="517418"/>
    <lineage>
        <taxon>Bacteria</taxon>
        <taxon>Pseudomonadati</taxon>
        <taxon>Chlorobiota</taxon>
        <taxon>Chlorobiia</taxon>
        <taxon>Chlorobiales</taxon>
        <taxon>Chloroherpetonaceae</taxon>
        <taxon>Chloroherpeton</taxon>
    </lineage>
</organism>
<dbReference type="PANTHER" id="PTHR30027">
    <property type="entry name" value="RIBOSOMAL RNA SMALL SUBUNIT METHYLTRANSFERASE E"/>
    <property type="match status" value="1"/>
</dbReference>
<dbReference type="EMBL" id="CP001100">
    <property type="protein sequence ID" value="ACF12550.1"/>
    <property type="molecule type" value="Genomic_DNA"/>
</dbReference>
<dbReference type="InterPro" id="IPR015947">
    <property type="entry name" value="PUA-like_sf"/>
</dbReference>
<evidence type="ECO:0000313" key="14">
    <source>
        <dbReference type="Proteomes" id="UP000001208"/>
    </source>
</evidence>
<keyword evidence="5 10" id="KW-0489">Methyltransferase</keyword>
<gene>
    <name evidence="13" type="ordered locus">Ctha_0079</name>
</gene>
<dbReference type="OrthoDB" id="9815641at2"/>
<dbReference type="GO" id="GO:0070475">
    <property type="term" value="P:rRNA base methylation"/>
    <property type="evidence" value="ECO:0007669"/>
    <property type="project" value="TreeGrafter"/>
</dbReference>
<name>B3QSF9_CHLT3</name>
<dbReference type="InterPro" id="IPR046887">
    <property type="entry name" value="RsmE_PUA-like"/>
</dbReference>
<dbReference type="InterPro" id="IPR046886">
    <property type="entry name" value="RsmE_MTase_dom"/>
</dbReference>
<evidence type="ECO:0000256" key="9">
    <source>
        <dbReference type="ARBA" id="ARBA00047944"/>
    </source>
</evidence>
<evidence type="ECO:0000256" key="8">
    <source>
        <dbReference type="ARBA" id="ARBA00025699"/>
    </source>
</evidence>
<keyword evidence="7 10" id="KW-0949">S-adenosyl-L-methionine</keyword>
<dbReference type="NCBIfam" id="TIGR00046">
    <property type="entry name" value="RsmE family RNA methyltransferase"/>
    <property type="match status" value="1"/>
</dbReference>
<evidence type="ECO:0000256" key="3">
    <source>
        <dbReference type="ARBA" id="ARBA00022490"/>
    </source>
</evidence>
<reference evidence="13 14" key="1">
    <citation type="submission" date="2008-06" db="EMBL/GenBank/DDBJ databases">
        <title>Complete sequence of Chloroherpeton thalassium ATCC 35110.</title>
        <authorList>
            <consortium name="US DOE Joint Genome Institute"/>
            <person name="Lucas S."/>
            <person name="Copeland A."/>
            <person name="Lapidus A."/>
            <person name="Glavina del Rio T."/>
            <person name="Dalin E."/>
            <person name="Tice H."/>
            <person name="Bruce D."/>
            <person name="Goodwin L."/>
            <person name="Pitluck S."/>
            <person name="Schmutz J."/>
            <person name="Larimer F."/>
            <person name="Land M."/>
            <person name="Hauser L."/>
            <person name="Kyrpides N."/>
            <person name="Mikhailova N."/>
            <person name="Liu Z."/>
            <person name="Li T."/>
            <person name="Zhao F."/>
            <person name="Overmann J."/>
            <person name="Bryant D.A."/>
            <person name="Richardson P."/>
        </authorList>
    </citation>
    <scope>NUCLEOTIDE SEQUENCE [LARGE SCALE GENOMIC DNA]</scope>
    <source>
        <strain evidence="14">ATCC 35110 / GB-78</strain>
    </source>
</reference>
<dbReference type="NCBIfam" id="NF008705">
    <property type="entry name" value="PRK11713.6-4"/>
    <property type="match status" value="1"/>
</dbReference>
<dbReference type="eggNOG" id="COG1385">
    <property type="taxonomic scope" value="Bacteria"/>
</dbReference>
<dbReference type="HOGENOM" id="CLU_067442_4_1_10"/>
<keyword evidence="3 10" id="KW-0963">Cytoplasm</keyword>
<dbReference type="GO" id="GO:0070042">
    <property type="term" value="F:rRNA (uridine-N3-)-methyltransferase activity"/>
    <property type="evidence" value="ECO:0007669"/>
    <property type="project" value="TreeGrafter"/>
</dbReference>
<evidence type="ECO:0000256" key="6">
    <source>
        <dbReference type="ARBA" id="ARBA00022679"/>
    </source>
</evidence>
<dbReference type="InterPro" id="IPR006700">
    <property type="entry name" value="RsmE"/>
</dbReference>
<feature type="domain" description="Ribosomal RNA small subunit methyltransferase E PUA-like" evidence="12">
    <location>
        <begin position="20"/>
        <end position="67"/>
    </location>
</feature>
<evidence type="ECO:0000256" key="4">
    <source>
        <dbReference type="ARBA" id="ARBA00022552"/>
    </source>
</evidence>
<evidence type="ECO:0000256" key="5">
    <source>
        <dbReference type="ARBA" id="ARBA00022603"/>
    </source>
</evidence>
<dbReference type="EC" id="2.1.1.193" evidence="10"/>
<protein>
    <recommendedName>
        <fullName evidence="10">Ribosomal RNA small subunit methyltransferase E</fullName>
        <ecNumber evidence="10">2.1.1.193</ecNumber>
    </recommendedName>
</protein>
<keyword evidence="4 10" id="KW-0698">rRNA processing</keyword>
<dbReference type="Pfam" id="PF20260">
    <property type="entry name" value="PUA_4"/>
    <property type="match status" value="1"/>
</dbReference>
<accession>B3QSF9</accession>
<comment type="catalytic activity">
    <reaction evidence="9 10">
        <text>uridine(1498) in 16S rRNA + S-adenosyl-L-methionine = N(3)-methyluridine(1498) in 16S rRNA + S-adenosyl-L-homocysteine + H(+)</text>
        <dbReference type="Rhea" id="RHEA:42920"/>
        <dbReference type="Rhea" id="RHEA-COMP:10283"/>
        <dbReference type="Rhea" id="RHEA-COMP:10284"/>
        <dbReference type="ChEBI" id="CHEBI:15378"/>
        <dbReference type="ChEBI" id="CHEBI:57856"/>
        <dbReference type="ChEBI" id="CHEBI:59789"/>
        <dbReference type="ChEBI" id="CHEBI:65315"/>
        <dbReference type="ChEBI" id="CHEBI:74502"/>
        <dbReference type="EC" id="2.1.1.193"/>
    </reaction>
</comment>
<evidence type="ECO:0000256" key="2">
    <source>
        <dbReference type="ARBA" id="ARBA00005528"/>
    </source>
</evidence>
<dbReference type="STRING" id="517418.Ctha_0079"/>
<dbReference type="PIRSF" id="PIRSF015601">
    <property type="entry name" value="MTase_slr0722"/>
    <property type="match status" value="1"/>
</dbReference>
<dbReference type="InterPro" id="IPR029026">
    <property type="entry name" value="tRNA_m1G_MTases_N"/>
</dbReference>
<dbReference type="Pfam" id="PF04452">
    <property type="entry name" value="Methyltrans_RNA"/>
    <property type="match status" value="1"/>
</dbReference>
<dbReference type="InterPro" id="IPR029028">
    <property type="entry name" value="Alpha/beta_knot_MTases"/>
</dbReference>
<evidence type="ECO:0000259" key="11">
    <source>
        <dbReference type="Pfam" id="PF04452"/>
    </source>
</evidence>
<keyword evidence="6 10" id="KW-0808">Transferase</keyword>
<sequence length="247" mass="27849">MELFFVPESHIDLTKNRIELADQEFHHIVRVVRKKSGDTLWITDGRGTCFQTEIEQIGKNSAELKILSQEKKPAPKTKIAVALSLMKASERFDFFLEKATELGVAEILPMMTHRTVSRPAEKQYEKKHERWEKIVLAASKQSRQMWFPKLHPIQPFEEVLKRNDEVKLIAYENSAQHLVQGFSGKSILFLIGGEGGFTEAEVLAAKQAGFQEMTLGESVLRAETAGIFAVAMVRANLLSAAIREPEG</sequence>
<evidence type="ECO:0000256" key="7">
    <source>
        <dbReference type="ARBA" id="ARBA00022691"/>
    </source>
</evidence>
<evidence type="ECO:0000259" key="12">
    <source>
        <dbReference type="Pfam" id="PF20260"/>
    </source>
</evidence>
<dbReference type="AlphaFoldDB" id="B3QSF9"/>
<evidence type="ECO:0000313" key="13">
    <source>
        <dbReference type="EMBL" id="ACF12550.1"/>
    </source>
</evidence>
<keyword evidence="14" id="KW-1185">Reference proteome</keyword>
<dbReference type="PANTHER" id="PTHR30027:SF3">
    <property type="entry name" value="16S RRNA (URACIL(1498)-N(3))-METHYLTRANSFERASE"/>
    <property type="match status" value="1"/>
</dbReference>
<dbReference type="KEGG" id="cts:Ctha_0079"/>
<feature type="domain" description="Ribosomal RNA small subunit methyltransferase E methyltransferase" evidence="11">
    <location>
        <begin position="76"/>
        <end position="233"/>
    </location>
</feature>
<dbReference type="SUPFAM" id="SSF88697">
    <property type="entry name" value="PUA domain-like"/>
    <property type="match status" value="1"/>
</dbReference>
<evidence type="ECO:0000256" key="10">
    <source>
        <dbReference type="PIRNR" id="PIRNR015601"/>
    </source>
</evidence>
<dbReference type="SUPFAM" id="SSF75217">
    <property type="entry name" value="alpha/beta knot"/>
    <property type="match status" value="1"/>
</dbReference>
<dbReference type="GO" id="GO:0005737">
    <property type="term" value="C:cytoplasm"/>
    <property type="evidence" value="ECO:0007669"/>
    <property type="project" value="UniProtKB-SubCell"/>
</dbReference>
<dbReference type="RefSeq" id="WP_012498634.1">
    <property type="nucleotide sequence ID" value="NC_011026.1"/>
</dbReference>
<dbReference type="CDD" id="cd18084">
    <property type="entry name" value="RsmE-like"/>
    <property type="match status" value="1"/>
</dbReference>
<evidence type="ECO:0000256" key="1">
    <source>
        <dbReference type="ARBA" id="ARBA00004496"/>
    </source>
</evidence>
<comment type="subcellular location">
    <subcellularLocation>
        <location evidence="1 10">Cytoplasm</location>
    </subcellularLocation>
</comment>
<dbReference type="Gene3D" id="3.40.1280.10">
    <property type="match status" value="1"/>
</dbReference>
<dbReference type="Proteomes" id="UP000001208">
    <property type="component" value="Chromosome"/>
</dbReference>
<comment type="similarity">
    <text evidence="2 10">Belongs to the RNA methyltransferase RsmE family.</text>
</comment>
<comment type="function">
    <text evidence="8 10">Specifically methylates the N3 position of the uracil ring of uridine 1498 (m3U1498) in 16S rRNA. Acts on the fully assembled 30S ribosomal subunit.</text>
</comment>
<proteinExistence type="inferred from homology"/>